<keyword evidence="4" id="KW-0808">Transferase</keyword>
<dbReference type="InterPro" id="IPR003613">
    <property type="entry name" value="Ubox_domain"/>
</dbReference>
<evidence type="ECO:0000256" key="3">
    <source>
        <dbReference type="ARBA" id="ARBA00012483"/>
    </source>
</evidence>
<comment type="catalytic activity">
    <reaction evidence="1">
        <text>S-ubiquitinyl-[E2 ubiquitin-conjugating enzyme]-L-cysteine + [acceptor protein]-L-lysine = [E2 ubiquitin-conjugating enzyme]-L-cysteine + N(6)-ubiquitinyl-[acceptor protein]-L-lysine.</text>
        <dbReference type="EC" id="2.3.2.27"/>
    </reaction>
</comment>
<evidence type="ECO:0000256" key="2">
    <source>
        <dbReference type="ARBA" id="ARBA00004906"/>
    </source>
</evidence>
<sequence length="438" mass="47588">MRRRRRKFNISVPHAFFLSFFLSSLSTSHSPKRKPFPFFLSRNRTKTQTPFLSRNQLSLPVQRSQTKSINMEVELPDDFRCPISLEVMTDPVILTSGHTFDRASIQRWLDSGNRTCPVTNLPLPPSPPLIPNHALRRLILSHSPSLSLPSSNLQPCLSSSPPDPLSLVSSPHSLSSFYCYVKSSSQFRHRATESGAVTVLLGHVVSPGESREVALRALLRLSLDGDDTRVGLVADGAVDALAVVLSQGGSTPSAAAVAATVLTSIAMVDVNKCTIGAHPSVFPALSWLLSKGADRQCMREAATVLYELCKFPANRRRAVRAGLVPALVKFGMAGSERAIEVLGQLAKNQEGKAEMRKVESLVRWLVSVARTGSARGTDNALLVLNLVCSDCEDMSMEAVKEGALDVSLSLIESDEGKIAKNAASLVRTLQDFQLGCFR</sequence>
<protein>
    <recommendedName>
        <fullName evidence="3">RING-type E3 ubiquitin transferase</fullName>
        <ecNumber evidence="3">2.3.2.27</ecNumber>
    </recommendedName>
</protein>
<comment type="caution">
    <text evidence="8">The sequence shown here is derived from an EMBL/GenBank/DDBJ whole genome shotgun (WGS) entry which is preliminary data.</text>
</comment>
<dbReference type="GO" id="GO:0016567">
    <property type="term" value="P:protein ubiquitination"/>
    <property type="evidence" value="ECO:0007669"/>
    <property type="project" value="InterPro"/>
</dbReference>
<dbReference type="InterPro" id="IPR058678">
    <property type="entry name" value="ARM_PUB"/>
</dbReference>
<evidence type="ECO:0000313" key="9">
    <source>
        <dbReference type="Proteomes" id="UP001140206"/>
    </source>
</evidence>
<reference evidence="8" key="1">
    <citation type="submission" date="2022-08" db="EMBL/GenBank/DDBJ databases">
        <authorList>
            <person name="Marques A."/>
        </authorList>
    </citation>
    <scope>NUCLEOTIDE SEQUENCE</scope>
    <source>
        <strain evidence="8">RhyPub2mFocal</strain>
        <tissue evidence="8">Leaves</tissue>
    </source>
</reference>
<dbReference type="PANTHER" id="PTHR23315">
    <property type="entry name" value="U BOX DOMAIN-CONTAINING"/>
    <property type="match status" value="1"/>
</dbReference>
<dbReference type="Proteomes" id="UP001140206">
    <property type="component" value="Chromosome 1"/>
</dbReference>
<proteinExistence type="predicted"/>
<evidence type="ECO:0000259" key="7">
    <source>
        <dbReference type="PROSITE" id="PS51698"/>
    </source>
</evidence>
<dbReference type="InterPro" id="IPR011989">
    <property type="entry name" value="ARM-like"/>
</dbReference>
<evidence type="ECO:0000256" key="6">
    <source>
        <dbReference type="SAM" id="SignalP"/>
    </source>
</evidence>
<gene>
    <name evidence="8" type="ORF">LUZ62_022792</name>
</gene>
<dbReference type="InterPro" id="IPR016024">
    <property type="entry name" value="ARM-type_fold"/>
</dbReference>
<dbReference type="SUPFAM" id="SSF48371">
    <property type="entry name" value="ARM repeat"/>
    <property type="match status" value="1"/>
</dbReference>
<dbReference type="InterPro" id="IPR013083">
    <property type="entry name" value="Znf_RING/FYVE/PHD"/>
</dbReference>
<evidence type="ECO:0000256" key="5">
    <source>
        <dbReference type="ARBA" id="ARBA00022786"/>
    </source>
</evidence>
<dbReference type="AlphaFoldDB" id="A0AAV8H346"/>
<organism evidence="8 9">
    <name type="scientific">Rhynchospora pubera</name>
    <dbReference type="NCBI Taxonomy" id="906938"/>
    <lineage>
        <taxon>Eukaryota</taxon>
        <taxon>Viridiplantae</taxon>
        <taxon>Streptophyta</taxon>
        <taxon>Embryophyta</taxon>
        <taxon>Tracheophyta</taxon>
        <taxon>Spermatophyta</taxon>
        <taxon>Magnoliopsida</taxon>
        <taxon>Liliopsida</taxon>
        <taxon>Poales</taxon>
        <taxon>Cyperaceae</taxon>
        <taxon>Cyperoideae</taxon>
        <taxon>Rhynchosporeae</taxon>
        <taxon>Rhynchospora</taxon>
    </lineage>
</organism>
<dbReference type="PANTHER" id="PTHR23315:SF112">
    <property type="entry name" value="U-BOX DOMAIN-CONTAINING PROTEIN 8"/>
    <property type="match status" value="1"/>
</dbReference>
<evidence type="ECO:0000256" key="4">
    <source>
        <dbReference type="ARBA" id="ARBA00022679"/>
    </source>
</evidence>
<dbReference type="PROSITE" id="PS51698">
    <property type="entry name" value="U_BOX"/>
    <property type="match status" value="1"/>
</dbReference>
<dbReference type="EMBL" id="JAMFTS010000001">
    <property type="protein sequence ID" value="KAJ4810226.1"/>
    <property type="molecule type" value="Genomic_DNA"/>
</dbReference>
<dbReference type="Pfam" id="PF25598">
    <property type="entry name" value="ARM_PUB"/>
    <property type="match status" value="1"/>
</dbReference>
<dbReference type="Gene3D" id="1.25.10.10">
    <property type="entry name" value="Leucine-rich Repeat Variant"/>
    <property type="match status" value="1"/>
</dbReference>
<dbReference type="GO" id="GO:0061630">
    <property type="term" value="F:ubiquitin protein ligase activity"/>
    <property type="evidence" value="ECO:0007669"/>
    <property type="project" value="UniProtKB-EC"/>
</dbReference>
<feature type="signal peptide" evidence="6">
    <location>
        <begin position="1"/>
        <end position="28"/>
    </location>
</feature>
<feature type="domain" description="U-box" evidence="7">
    <location>
        <begin position="74"/>
        <end position="149"/>
    </location>
</feature>
<dbReference type="CDD" id="cd16664">
    <property type="entry name" value="RING-Ubox_PUB"/>
    <property type="match status" value="1"/>
</dbReference>
<dbReference type="SMART" id="SM00504">
    <property type="entry name" value="Ubox"/>
    <property type="match status" value="1"/>
</dbReference>
<comment type="pathway">
    <text evidence="2">Protein modification; protein ubiquitination.</text>
</comment>
<feature type="chain" id="PRO_5043664411" description="RING-type E3 ubiquitin transferase" evidence="6">
    <location>
        <begin position="29"/>
        <end position="438"/>
    </location>
</feature>
<dbReference type="FunFam" id="3.30.40.10:FF:000442">
    <property type="entry name" value="RING-type E3 ubiquitin transferase"/>
    <property type="match status" value="1"/>
</dbReference>
<evidence type="ECO:0000256" key="1">
    <source>
        <dbReference type="ARBA" id="ARBA00000900"/>
    </source>
</evidence>
<evidence type="ECO:0000313" key="8">
    <source>
        <dbReference type="EMBL" id="KAJ4810226.1"/>
    </source>
</evidence>
<keyword evidence="6" id="KW-0732">Signal</keyword>
<accession>A0AAV8H346</accession>
<name>A0AAV8H346_9POAL</name>
<keyword evidence="9" id="KW-1185">Reference proteome</keyword>
<dbReference type="EC" id="2.3.2.27" evidence="3"/>
<keyword evidence="5" id="KW-0833">Ubl conjugation pathway</keyword>
<dbReference type="InterPro" id="IPR045210">
    <property type="entry name" value="RING-Ubox_PUB"/>
</dbReference>
<dbReference type="SUPFAM" id="SSF57850">
    <property type="entry name" value="RING/U-box"/>
    <property type="match status" value="1"/>
</dbReference>
<dbReference type="Gene3D" id="3.30.40.10">
    <property type="entry name" value="Zinc/RING finger domain, C3HC4 (zinc finger)"/>
    <property type="match status" value="1"/>
</dbReference>
<dbReference type="Pfam" id="PF04564">
    <property type="entry name" value="U-box"/>
    <property type="match status" value="1"/>
</dbReference>